<dbReference type="InterPro" id="IPR016186">
    <property type="entry name" value="C-type_lectin-like/link_sf"/>
</dbReference>
<dbReference type="PROSITE" id="PS50041">
    <property type="entry name" value="C_TYPE_LECTIN_2"/>
    <property type="match status" value="2"/>
</dbReference>
<dbReference type="InterPro" id="IPR018378">
    <property type="entry name" value="C-type_lectin_CS"/>
</dbReference>
<dbReference type="SMART" id="SM00034">
    <property type="entry name" value="CLECT"/>
    <property type="match status" value="2"/>
</dbReference>
<sequence>MGVFANHNESLNYRYACPDKFTAIGRKCYRFYGGTSTWFQAFYACKNLNDSTLTIFSNRQELLQFESFLVKDKLKTVGQNRTFWVGAFKDWQQKKWIYTDGTPVKYLSLREFSKNGHDNWTCLLVDTQRNRWRSENCMNSIPFVCETEAKMSVEFKTTDKKIDRRSNVHRCVERYNSLTDKQKKKCQKLKKKMAQTNSESVIQKTQAAYPSKPTTKGISYLCPQNWMLLGNQCYLFSTKNATWSDAHFNCASINAHLAIIKTKAQDKKLRIYLNQFTERKERWIGGRYNGKTNEWVWALNARPLQFKGFAEEVLQNSTIATEWQALIVDPQYSYQWNFRNEMEEHCYICQVKGRMVKKLRQPRGTTIEITSHPRYKIRSTVGGRSKRNKRH</sequence>
<feature type="domain" description="C-type lectin" evidence="3">
    <location>
        <begin position="229"/>
        <end position="350"/>
    </location>
</feature>
<dbReference type="OrthoDB" id="6133475at2759"/>
<name>A0A834MGV6_RHYFE</name>
<keyword evidence="1" id="KW-1015">Disulfide bond</keyword>
<keyword evidence="5" id="KW-1185">Reference proteome</keyword>
<proteinExistence type="predicted"/>
<evidence type="ECO:0000256" key="1">
    <source>
        <dbReference type="ARBA" id="ARBA00023157"/>
    </source>
</evidence>
<evidence type="ECO:0000256" key="2">
    <source>
        <dbReference type="SAM" id="Coils"/>
    </source>
</evidence>
<dbReference type="AlphaFoldDB" id="A0A834MGV6"/>
<feature type="domain" description="C-type lectin" evidence="3">
    <location>
        <begin position="24"/>
        <end position="146"/>
    </location>
</feature>
<evidence type="ECO:0000313" key="5">
    <source>
        <dbReference type="Proteomes" id="UP000625711"/>
    </source>
</evidence>
<dbReference type="CDD" id="cd00037">
    <property type="entry name" value="CLECT"/>
    <property type="match status" value="1"/>
</dbReference>
<dbReference type="InterPro" id="IPR050111">
    <property type="entry name" value="C-type_lectin/snaclec_domain"/>
</dbReference>
<evidence type="ECO:0000259" key="3">
    <source>
        <dbReference type="PROSITE" id="PS50041"/>
    </source>
</evidence>
<protein>
    <recommendedName>
        <fullName evidence="3">C-type lectin domain-containing protein</fullName>
    </recommendedName>
</protein>
<keyword evidence="2" id="KW-0175">Coiled coil</keyword>
<dbReference type="InterPro" id="IPR016187">
    <property type="entry name" value="CTDL_fold"/>
</dbReference>
<dbReference type="EMBL" id="JAACXV010000143">
    <property type="protein sequence ID" value="KAF7283048.1"/>
    <property type="molecule type" value="Genomic_DNA"/>
</dbReference>
<dbReference type="Pfam" id="PF00059">
    <property type="entry name" value="Lectin_C"/>
    <property type="match status" value="2"/>
</dbReference>
<dbReference type="PANTHER" id="PTHR22803">
    <property type="entry name" value="MANNOSE, PHOSPHOLIPASE, LECTIN RECEPTOR RELATED"/>
    <property type="match status" value="1"/>
</dbReference>
<evidence type="ECO:0000313" key="4">
    <source>
        <dbReference type="EMBL" id="KAF7283048.1"/>
    </source>
</evidence>
<dbReference type="Proteomes" id="UP000625711">
    <property type="component" value="Unassembled WGS sequence"/>
</dbReference>
<gene>
    <name evidence="4" type="ORF">GWI33_001553</name>
</gene>
<feature type="coiled-coil region" evidence="2">
    <location>
        <begin position="172"/>
        <end position="199"/>
    </location>
</feature>
<organism evidence="4 5">
    <name type="scientific">Rhynchophorus ferrugineus</name>
    <name type="common">Red palm weevil</name>
    <name type="synonym">Curculio ferrugineus</name>
    <dbReference type="NCBI Taxonomy" id="354439"/>
    <lineage>
        <taxon>Eukaryota</taxon>
        <taxon>Metazoa</taxon>
        <taxon>Ecdysozoa</taxon>
        <taxon>Arthropoda</taxon>
        <taxon>Hexapoda</taxon>
        <taxon>Insecta</taxon>
        <taxon>Pterygota</taxon>
        <taxon>Neoptera</taxon>
        <taxon>Endopterygota</taxon>
        <taxon>Coleoptera</taxon>
        <taxon>Polyphaga</taxon>
        <taxon>Cucujiformia</taxon>
        <taxon>Curculionidae</taxon>
        <taxon>Dryophthorinae</taxon>
        <taxon>Rhynchophorus</taxon>
    </lineage>
</organism>
<dbReference type="Gene3D" id="3.10.100.10">
    <property type="entry name" value="Mannose-Binding Protein A, subunit A"/>
    <property type="match status" value="2"/>
</dbReference>
<accession>A0A834MGV6</accession>
<reference evidence="4" key="1">
    <citation type="submission" date="2020-08" db="EMBL/GenBank/DDBJ databases">
        <title>Genome sequencing and assembly of the red palm weevil Rhynchophorus ferrugineus.</title>
        <authorList>
            <person name="Dias G.B."/>
            <person name="Bergman C.M."/>
            <person name="Manee M."/>
        </authorList>
    </citation>
    <scope>NUCLEOTIDE SEQUENCE</scope>
    <source>
        <strain evidence="4">AA-2017</strain>
        <tissue evidence="4">Whole larva</tissue>
    </source>
</reference>
<dbReference type="PROSITE" id="PS00615">
    <property type="entry name" value="C_TYPE_LECTIN_1"/>
    <property type="match status" value="1"/>
</dbReference>
<dbReference type="SUPFAM" id="SSF56436">
    <property type="entry name" value="C-type lectin-like"/>
    <property type="match status" value="2"/>
</dbReference>
<comment type="caution">
    <text evidence="4">The sequence shown here is derived from an EMBL/GenBank/DDBJ whole genome shotgun (WGS) entry which is preliminary data.</text>
</comment>
<dbReference type="InterPro" id="IPR001304">
    <property type="entry name" value="C-type_lectin-like"/>
</dbReference>